<evidence type="ECO:0000256" key="5">
    <source>
        <dbReference type="HAMAP-Rule" id="MF_00376"/>
    </source>
</evidence>
<evidence type="ECO:0000256" key="6">
    <source>
        <dbReference type="NCBIfam" id="TIGR00152"/>
    </source>
</evidence>
<reference evidence="7 8" key="1">
    <citation type="submission" date="2018-01" db="EMBL/GenBank/DDBJ databases">
        <authorList>
            <person name="Gaut B.S."/>
            <person name="Morton B.R."/>
            <person name="Clegg M.T."/>
            <person name="Duvall M.R."/>
        </authorList>
    </citation>
    <scope>NUCLEOTIDE SEQUENCE [LARGE SCALE GENOMIC DNA]</scope>
    <source>
        <strain evidence="7 8">HR-AV</strain>
    </source>
</reference>
<comment type="pathway">
    <text evidence="5">Cofactor biosynthesis; coenzyme A biosynthesis; CoA from (R)-pantothenate: step 5/5.</text>
</comment>
<evidence type="ECO:0000256" key="2">
    <source>
        <dbReference type="ARBA" id="ARBA00022741"/>
    </source>
</evidence>
<keyword evidence="5" id="KW-0963">Cytoplasm</keyword>
<dbReference type="SUPFAM" id="SSF52540">
    <property type="entry name" value="P-loop containing nucleoside triphosphate hydrolases"/>
    <property type="match status" value="1"/>
</dbReference>
<accession>A0A2S5A0J6</accession>
<evidence type="ECO:0000313" key="7">
    <source>
        <dbReference type="EMBL" id="POY36111.1"/>
    </source>
</evidence>
<comment type="subcellular location">
    <subcellularLocation>
        <location evidence="5">Cytoplasm</location>
    </subcellularLocation>
</comment>
<name>A0A2S5A0J6_9SPHI</name>
<dbReference type="EMBL" id="PQVF01000008">
    <property type="protein sequence ID" value="POY36111.1"/>
    <property type="molecule type" value="Genomic_DNA"/>
</dbReference>
<proteinExistence type="inferred from homology"/>
<dbReference type="HAMAP" id="MF_00376">
    <property type="entry name" value="Dephospho_CoA_kinase"/>
    <property type="match status" value="1"/>
</dbReference>
<dbReference type="UniPathway" id="UPA00241">
    <property type="reaction ID" value="UER00356"/>
</dbReference>
<dbReference type="GO" id="GO:0015937">
    <property type="term" value="P:coenzyme A biosynthetic process"/>
    <property type="evidence" value="ECO:0007669"/>
    <property type="project" value="UniProtKB-UniRule"/>
</dbReference>
<dbReference type="PANTHER" id="PTHR10695:SF46">
    <property type="entry name" value="BIFUNCTIONAL COENZYME A SYNTHASE-RELATED"/>
    <property type="match status" value="1"/>
</dbReference>
<dbReference type="GO" id="GO:0004140">
    <property type="term" value="F:dephospho-CoA kinase activity"/>
    <property type="evidence" value="ECO:0007669"/>
    <property type="project" value="UniProtKB-UniRule"/>
</dbReference>
<keyword evidence="4 5" id="KW-0173">Coenzyme A biosynthesis</keyword>
<dbReference type="GO" id="GO:0005737">
    <property type="term" value="C:cytoplasm"/>
    <property type="evidence" value="ECO:0007669"/>
    <property type="project" value="UniProtKB-SubCell"/>
</dbReference>
<evidence type="ECO:0000256" key="4">
    <source>
        <dbReference type="ARBA" id="ARBA00022993"/>
    </source>
</evidence>
<keyword evidence="8" id="KW-1185">Reference proteome</keyword>
<dbReference type="CDD" id="cd02022">
    <property type="entry name" value="DPCK"/>
    <property type="match status" value="1"/>
</dbReference>
<feature type="binding site" evidence="5">
    <location>
        <begin position="11"/>
        <end position="16"/>
    </location>
    <ligand>
        <name>ATP</name>
        <dbReference type="ChEBI" id="CHEBI:30616"/>
    </ligand>
</feature>
<comment type="similarity">
    <text evidence="1 5">Belongs to the CoaE family.</text>
</comment>
<evidence type="ECO:0000256" key="1">
    <source>
        <dbReference type="ARBA" id="ARBA00009018"/>
    </source>
</evidence>
<keyword evidence="5 7" id="KW-0418">Kinase</keyword>
<organism evidence="7 8">
    <name type="scientific">Solitalea longa</name>
    <dbReference type="NCBI Taxonomy" id="2079460"/>
    <lineage>
        <taxon>Bacteria</taxon>
        <taxon>Pseudomonadati</taxon>
        <taxon>Bacteroidota</taxon>
        <taxon>Sphingobacteriia</taxon>
        <taxon>Sphingobacteriales</taxon>
        <taxon>Sphingobacteriaceae</taxon>
        <taxon>Solitalea</taxon>
    </lineage>
</organism>
<dbReference type="PROSITE" id="PS51219">
    <property type="entry name" value="DPCK"/>
    <property type="match status" value="1"/>
</dbReference>
<dbReference type="RefSeq" id="WP_103789575.1">
    <property type="nucleotide sequence ID" value="NZ_PQVF01000008.1"/>
</dbReference>
<evidence type="ECO:0000313" key="8">
    <source>
        <dbReference type="Proteomes" id="UP000236893"/>
    </source>
</evidence>
<dbReference type="EC" id="2.7.1.24" evidence="5 6"/>
<comment type="catalytic activity">
    <reaction evidence="5">
        <text>3'-dephospho-CoA + ATP = ADP + CoA + H(+)</text>
        <dbReference type="Rhea" id="RHEA:18245"/>
        <dbReference type="ChEBI" id="CHEBI:15378"/>
        <dbReference type="ChEBI" id="CHEBI:30616"/>
        <dbReference type="ChEBI" id="CHEBI:57287"/>
        <dbReference type="ChEBI" id="CHEBI:57328"/>
        <dbReference type="ChEBI" id="CHEBI:456216"/>
        <dbReference type="EC" id="2.7.1.24"/>
    </reaction>
</comment>
<protein>
    <recommendedName>
        <fullName evidence="5 6">Dephospho-CoA kinase</fullName>
        <ecNumber evidence="5 6">2.7.1.24</ecNumber>
    </recommendedName>
    <alternativeName>
        <fullName evidence="5">Dephosphocoenzyme A kinase</fullName>
    </alternativeName>
</protein>
<gene>
    <name evidence="5" type="primary">coaE</name>
    <name evidence="7" type="ORF">C3K47_13005</name>
</gene>
<keyword evidence="3 5" id="KW-0067">ATP-binding</keyword>
<dbReference type="Gene3D" id="3.40.50.300">
    <property type="entry name" value="P-loop containing nucleotide triphosphate hydrolases"/>
    <property type="match status" value="1"/>
</dbReference>
<comment type="caution">
    <text evidence="7">The sequence shown here is derived from an EMBL/GenBank/DDBJ whole genome shotgun (WGS) entry which is preliminary data.</text>
</comment>
<dbReference type="PANTHER" id="PTHR10695">
    <property type="entry name" value="DEPHOSPHO-COA KINASE-RELATED"/>
    <property type="match status" value="1"/>
</dbReference>
<dbReference type="InterPro" id="IPR027417">
    <property type="entry name" value="P-loop_NTPase"/>
</dbReference>
<dbReference type="AlphaFoldDB" id="A0A2S5A0J6"/>
<dbReference type="InterPro" id="IPR001977">
    <property type="entry name" value="Depp_CoAkinase"/>
</dbReference>
<sequence length="198" mass="22489">MFNVGITGGIGSGKSTVVKIFEQLGIPVFIADTEAKRIMVEDETLVNGIKQHFGESVYFEDGSLNRKLLAEMVFNNAEKLALLNSMVHPAVFRAFDKWSKQYQYKPYLLKEAALLFESGSYKQNDINILVTAPEELRIKRVMTRDGSSENEVKSRIKNQLNEEEKVKLADFIILNDESKAIIPQVLHLHQQFLNRVNG</sequence>
<dbReference type="Pfam" id="PF01121">
    <property type="entry name" value="CoaE"/>
    <property type="match status" value="1"/>
</dbReference>
<dbReference type="NCBIfam" id="TIGR00152">
    <property type="entry name" value="dephospho-CoA kinase"/>
    <property type="match status" value="1"/>
</dbReference>
<dbReference type="OrthoDB" id="9812943at2"/>
<comment type="function">
    <text evidence="5">Catalyzes the phosphorylation of the 3'-hydroxyl group of dephosphocoenzyme A to form coenzyme A.</text>
</comment>
<dbReference type="Proteomes" id="UP000236893">
    <property type="component" value="Unassembled WGS sequence"/>
</dbReference>
<keyword evidence="5" id="KW-0808">Transferase</keyword>
<dbReference type="GO" id="GO:0005524">
    <property type="term" value="F:ATP binding"/>
    <property type="evidence" value="ECO:0007669"/>
    <property type="project" value="UniProtKB-UniRule"/>
</dbReference>
<evidence type="ECO:0000256" key="3">
    <source>
        <dbReference type="ARBA" id="ARBA00022840"/>
    </source>
</evidence>
<keyword evidence="2 5" id="KW-0547">Nucleotide-binding</keyword>